<dbReference type="InterPro" id="IPR036397">
    <property type="entry name" value="RNaseH_sf"/>
</dbReference>
<dbReference type="GO" id="GO:0045004">
    <property type="term" value="P:DNA replication proofreading"/>
    <property type="evidence" value="ECO:0007669"/>
    <property type="project" value="TreeGrafter"/>
</dbReference>
<dbReference type="SUPFAM" id="SSF82771">
    <property type="entry name" value="GIY-YIG endonuclease"/>
    <property type="match status" value="1"/>
</dbReference>
<evidence type="ECO:0000313" key="4">
    <source>
        <dbReference type="EMBL" id="RZS75306.1"/>
    </source>
</evidence>
<accession>A0A4V2F1X6</accession>
<dbReference type="GO" id="GO:0005829">
    <property type="term" value="C:cytosol"/>
    <property type="evidence" value="ECO:0007669"/>
    <property type="project" value="TreeGrafter"/>
</dbReference>
<dbReference type="InterPro" id="IPR013520">
    <property type="entry name" value="Ribonucl_H"/>
</dbReference>
<dbReference type="Pfam" id="PF00929">
    <property type="entry name" value="RNase_T"/>
    <property type="match status" value="1"/>
</dbReference>
<dbReference type="EMBL" id="SGXA01000001">
    <property type="protein sequence ID" value="RZS75306.1"/>
    <property type="molecule type" value="Genomic_DNA"/>
</dbReference>
<dbReference type="GO" id="GO:0003887">
    <property type="term" value="F:DNA-directed DNA polymerase activity"/>
    <property type="evidence" value="ECO:0007669"/>
    <property type="project" value="InterPro"/>
</dbReference>
<dbReference type="Pfam" id="PF01541">
    <property type="entry name" value="GIY-YIG"/>
    <property type="match status" value="1"/>
</dbReference>
<reference evidence="4 5" key="1">
    <citation type="submission" date="2019-02" db="EMBL/GenBank/DDBJ databases">
        <title>Genomic Encyclopedia of Type Strains, Phase IV (KMG-IV): sequencing the most valuable type-strain genomes for metagenomic binning, comparative biology and taxonomic classification.</title>
        <authorList>
            <person name="Goeker M."/>
        </authorList>
    </citation>
    <scope>NUCLEOTIDE SEQUENCE [LARGE SCALE GENOMIC DNA]</scope>
    <source>
        <strain evidence="4 5">DSM 18116</strain>
    </source>
</reference>
<gene>
    <name evidence="4" type="ORF">EV199_1170</name>
</gene>
<feature type="domain" description="GIY-YIG" evidence="3">
    <location>
        <begin position="196"/>
        <end position="274"/>
    </location>
</feature>
<dbReference type="CDD" id="cd10434">
    <property type="entry name" value="GIY-YIG_UvrC_Cho"/>
    <property type="match status" value="1"/>
</dbReference>
<evidence type="ECO:0000259" key="3">
    <source>
        <dbReference type="PROSITE" id="PS50164"/>
    </source>
</evidence>
<comment type="caution">
    <text evidence="4">The sequence shown here is derived from an EMBL/GenBank/DDBJ whole genome shotgun (WGS) entry which is preliminary data.</text>
</comment>
<comment type="function">
    <text evidence="1">DNA polymerase III is a complex, multichain enzyme responsible for most of the replicative synthesis in bacteria. The epsilon subunit contain the editing function and is a proofreading 3'-5' exonuclease.</text>
</comment>
<dbReference type="InterPro" id="IPR012337">
    <property type="entry name" value="RNaseH-like_sf"/>
</dbReference>
<dbReference type="SMART" id="SM00465">
    <property type="entry name" value="GIYc"/>
    <property type="match status" value="1"/>
</dbReference>
<keyword evidence="5" id="KW-1185">Reference proteome</keyword>
<dbReference type="PANTHER" id="PTHR30231:SF41">
    <property type="entry name" value="DNA POLYMERASE III SUBUNIT EPSILON"/>
    <property type="match status" value="1"/>
</dbReference>
<dbReference type="GO" id="GO:0008408">
    <property type="term" value="F:3'-5' exonuclease activity"/>
    <property type="evidence" value="ECO:0007669"/>
    <property type="project" value="TreeGrafter"/>
</dbReference>
<dbReference type="InterPro" id="IPR006054">
    <property type="entry name" value="DnaQ"/>
</dbReference>
<dbReference type="GO" id="GO:0003677">
    <property type="term" value="F:DNA binding"/>
    <property type="evidence" value="ECO:0007669"/>
    <property type="project" value="InterPro"/>
</dbReference>
<dbReference type="CDD" id="cd06127">
    <property type="entry name" value="DEDDh"/>
    <property type="match status" value="1"/>
</dbReference>
<dbReference type="RefSeq" id="WP_130539684.1">
    <property type="nucleotide sequence ID" value="NZ_CP042431.1"/>
</dbReference>
<comment type="subunit">
    <text evidence="2">DNA polymerase III contains a core (composed of alpha, epsilon and theta chains) that associates with a tau subunit. This core dimerizes to form the POLIII' complex. PolIII' associates with the gamma complex (composed of gamma, delta, delta', psi and chi chains) and with the beta chain to form the complete DNA polymerase III complex.</text>
</comment>
<dbReference type="Gene3D" id="3.30.420.10">
    <property type="entry name" value="Ribonuclease H-like superfamily/Ribonuclease H"/>
    <property type="match status" value="1"/>
</dbReference>
<evidence type="ECO:0000313" key="5">
    <source>
        <dbReference type="Proteomes" id="UP000293874"/>
    </source>
</evidence>
<dbReference type="GO" id="GO:0006289">
    <property type="term" value="P:nucleotide-excision repair"/>
    <property type="evidence" value="ECO:0007669"/>
    <property type="project" value="InterPro"/>
</dbReference>
<dbReference type="InterPro" id="IPR000305">
    <property type="entry name" value="GIY-YIG_endonuc"/>
</dbReference>
<organism evidence="4 5">
    <name type="scientific">Pseudobacter ginsenosidimutans</name>
    <dbReference type="NCBI Taxonomy" id="661488"/>
    <lineage>
        <taxon>Bacteria</taxon>
        <taxon>Pseudomonadati</taxon>
        <taxon>Bacteroidota</taxon>
        <taxon>Chitinophagia</taxon>
        <taxon>Chitinophagales</taxon>
        <taxon>Chitinophagaceae</taxon>
        <taxon>Pseudobacter</taxon>
    </lineage>
</organism>
<dbReference type="PANTHER" id="PTHR30231">
    <property type="entry name" value="DNA POLYMERASE III SUBUNIT EPSILON"/>
    <property type="match status" value="1"/>
</dbReference>
<dbReference type="SMART" id="SM00479">
    <property type="entry name" value="EXOIII"/>
    <property type="match status" value="1"/>
</dbReference>
<sequence>MYAIVDIETTGGHAAGNDITEIAIVLHDGEKIVQRFESLVKPDRTIPYYIQSLTGISTEMVADAPRFEELAGTVHDLLKDRVFIAHNVNFDYSFVKHHLSAAGYDLDAQKLCTVRLSRKVFPGLPSYSLGNLCREFGISNEQRHRAGGDADATVKLFEHLLQNNAEPHIAQFIRKKSAEQSLPPHLSKDVVDRLPYTPGVYYFHDIKGKVVYVGKAKNLKYRVRSHFTHNGAGRQRQDFLRNIHDVSFEETGTELMAFILESVEIKRLWPEFNRSQKRFTPSFGLYRYEDRNGYIRLAIDKQKKHLQPLYTFNLLIEGHRLMRKMMEAFHLCPKLCFVQTDHSACVGVEGQPCNGACEQKEPVDVYNARVEEAIGYLEQLLPSFAVVGEGKNRDEQSCILMEKGRFYGMGYLPGDAAVNDLETLKNFLTRYSENDYIRGLVYQYVDRYPKYKVVFPG</sequence>
<evidence type="ECO:0000256" key="2">
    <source>
        <dbReference type="ARBA" id="ARBA00026073"/>
    </source>
</evidence>
<dbReference type="PROSITE" id="PS50164">
    <property type="entry name" value="GIY_YIG"/>
    <property type="match status" value="1"/>
</dbReference>
<protein>
    <submittedName>
        <fullName evidence="4">DNA polymerase-3 subunit epsilon</fullName>
    </submittedName>
</protein>
<evidence type="ECO:0000256" key="1">
    <source>
        <dbReference type="ARBA" id="ARBA00025483"/>
    </source>
</evidence>
<dbReference type="AlphaFoldDB" id="A0A4V2F1X6"/>
<dbReference type="NCBIfam" id="TIGR00573">
    <property type="entry name" value="dnaq"/>
    <property type="match status" value="1"/>
</dbReference>
<dbReference type="SUPFAM" id="SSF53098">
    <property type="entry name" value="Ribonuclease H-like"/>
    <property type="match status" value="1"/>
</dbReference>
<dbReference type="InterPro" id="IPR047296">
    <property type="entry name" value="GIY-YIG_UvrC_Cho"/>
</dbReference>
<name>A0A4V2F1X6_9BACT</name>
<proteinExistence type="predicted"/>
<dbReference type="Gene3D" id="3.40.1440.10">
    <property type="entry name" value="GIY-YIG endonuclease"/>
    <property type="match status" value="1"/>
</dbReference>
<dbReference type="OrthoDB" id="9803913at2"/>
<dbReference type="InterPro" id="IPR035901">
    <property type="entry name" value="GIY-YIG_endonuc_sf"/>
</dbReference>
<dbReference type="Proteomes" id="UP000293874">
    <property type="component" value="Unassembled WGS sequence"/>
</dbReference>
<dbReference type="FunFam" id="3.30.420.10:FF:000045">
    <property type="entry name" value="3'-5' exonuclease DinG"/>
    <property type="match status" value="1"/>
</dbReference>